<dbReference type="Pfam" id="PF00975">
    <property type="entry name" value="Thioesterase"/>
    <property type="match status" value="1"/>
</dbReference>
<reference evidence="4" key="1">
    <citation type="submission" date="2016-11" db="EMBL/GenBank/DDBJ databases">
        <authorList>
            <person name="Varghese N."/>
            <person name="Submissions S."/>
        </authorList>
    </citation>
    <scope>NUCLEOTIDE SEQUENCE [LARGE SCALE GENOMIC DNA]</scope>
    <source>
        <strain evidence="4">DSM 3071</strain>
    </source>
</reference>
<name>A0A1M5YZ94_BUTFI</name>
<proteinExistence type="inferred from homology"/>
<dbReference type="GO" id="GO:0008610">
    <property type="term" value="P:lipid biosynthetic process"/>
    <property type="evidence" value="ECO:0007669"/>
    <property type="project" value="TreeGrafter"/>
</dbReference>
<evidence type="ECO:0000313" key="4">
    <source>
        <dbReference type="Proteomes" id="UP000184278"/>
    </source>
</evidence>
<dbReference type="GeneID" id="89508439"/>
<dbReference type="RefSeq" id="WP_073387185.1">
    <property type="nucleotide sequence ID" value="NZ_FQXK01000014.1"/>
</dbReference>
<dbReference type="InterPro" id="IPR012223">
    <property type="entry name" value="TEII"/>
</dbReference>
<dbReference type="STRING" id="1121131.SAMN02745229_01835"/>
<protein>
    <submittedName>
        <fullName evidence="3">Surfactin synthase thioesterase subunit</fullName>
    </submittedName>
</protein>
<evidence type="ECO:0000259" key="2">
    <source>
        <dbReference type="Pfam" id="PF00975"/>
    </source>
</evidence>
<dbReference type="SUPFAM" id="SSF53474">
    <property type="entry name" value="alpha/beta-Hydrolases"/>
    <property type="match status" value="1"/>
</dbReference>
<dbReference type="InterPro" id="IPR001031">
    <property type="entry name" value="Thioesterase"/>
</dbReference>
<dbReference type="PANTHER" id="PTHR11487">
    <property type="entry name" value="THIOESTERASE"/>
    <property type="match status" value="1"/>
</dbReference>
<dbReference type="Proteomes" id="UP000184278">
    <property type="component" value="Unassembled WGS sequence"/>
</dbReference>
<dbReference type="OrthoDB" id="2213423at2"/>
<gene>
    <name evidence="3" type="ORF">SAMN02745229_01835</name>
</gene>
<dbReference type="AlphaFoldDB" id="A0A1M5YZ94"/>
<dbReference type="EMBL" id="FQXK01000014">
    <property type="protein sequence ID" value="SHI17285.1"/>
    <property type="molecule type" value="Genomic_DNA"/>
</dbReference>
<organism evidence="3 4">
    <name type="scientific">Butyrivibrio fibrisolvens DSM 3071</name>
    <dbReference type="NCBI Taxonomy" id="1121131"/>
    <lineage>
        <taxon>Bacteria</taxon>
        <taxon>Bacillati</taxon>
        <taxon>Bacillota</taxon>
        <taxon>Clostridia</taxon>
        <taxon>Lachnospirales</taxon>
        <taxon>Lachnospiraceae</taxon>
        <taxon>Butyrivibrio</taxon>
    </lineage>
</organism>
<feature type="domain" description="Thioesterase" evidence="2">
    <location>
        <begin position="7"/>
        <end position="231"/>
    </location>
</feature>
<dbReference type="Gene3D" id="3.40.50.1820">
    <property type="entry name" value="alpha/beta hydrolase"/>
    <property type="match status" value="1"/>
</dbReference>
<accession>A0A1M5YZ94</accession>
<evidence type="ECO:0000256" key="1">
    <source>
        <dbReference type="ARBA" id="ARBA00007169"/>
    </source>
</evidence>
<keyword evidence="4" id="KW-1185">Reference proteome</keyword>
<dbReference type="InterPro" id="IPR029058">
    <property type="entry name" value="AB_hydrolase_fold"/>
</dbReference>
<sequence>MNDKYLQLFILPYAGGSIASFRRLTDLIDKRIDVIPVEYPGRGIRAKEPLCESLSDLLGDAISYCKKRRIESIPYAVFGYSMGTLLGYEMLVRRELSGELKHFFVAAEVAPQTRALELRQEKNPSDEIVLQRAKELGGLNEKLLKNKRFADIYLKPMISDYKHFFEYRFKDDFKKIECNATFFYCEKDTAIYDVQKWEQLISGEFEYYEMGDDHFFINALYEEMASIINDKLTSYLKG</sequence>
<comment type="similarity">
    <text evidence="1">Belongs to the thioesterase family.</text>
</comment>
<evidence type="ECO:0000313" key="3">
    <source>
        <dbReference type="EMBL" id="SHI17285.1"/>
    </source>
</evidence>
<dbReference type="PANTHER" id="PTHR11487:SF0">
    <property type="entry name" value="S-ACYL FATTY ACID SYNTHASE THIOESTERASE, MEDIUM CHAIN"/>
    <property type="match status" value="1"/>
</dbReference>